<accession>T0L362</accession>
<feature type="binding site" evidence="7 8">
    <location>
        <position position="75"/>
    </location>
    <ligand>
        <name>S-adenosyl-L-methionine</name>
        <dbReference type="ChEBI" id="CHEBI:59789"/>
    </ligand>
</feature>
<feature type="binding site" evidence="7 8">
    <location>
        <position position="29"/>
    </location>
    <ligand>
        <name>S-adenosyl-L-methionine</name>
        <dbReference type="ChEBI" id="CHEBI:59789"/>
    </ligand>
</feature>
<keyword evidence="4 7" id="KW-0808">Transferase</keyword>
<dbReference type="GO" id="GO:0003723">
    <property type="term" value="F:RNA binding"/>
    <property type="evidence" value="ECO:0007669"/>
    <property type="project" value="UniProtKB-UniRule"/>
</dbReference>
<dbReference type="InterPro" id="IPR020598">
    <property type="entry name" value="rRNA_Ade_methylase_Trfase_N"/>
</dbReference>
<comment type="function">
    <text evidence="7">Specifically dimethylates two adjacent adenosines (A1518 and A1519) in the loop of a conserved hairpin near the 3'-end of 16S rRNA in the 30S particle. May play a critical role in biogenesis of 30S subunits.</text>
</comment>
<proteinExistence type="inferred from homology"/>
<dbReference type="HAMAP" id="MF_00607">
    <property type="entry name" value="16SrRNA_methyltr_A"/>
    <property type="match status" value="1"/>
</dbReference>
<name>T0L362_9BACT</name>
<dbReference type="PROSITE" id="PS51689">
    <property type="entry name" value="SAM_RNA_A_N6_MT"/>
    <property type="match status" value="1"/>
</dbReference>
<comment type="catalytic activity">
    <reaction evidence="7">
        <text>adenosine(1518)/adenosine(1519) in 16S rRNA + 4 S-adenosyl-L-methionine = N(6)-dimethyladenosine(1518)/N(6)-dimethyladenosine(1519) in 16S rRNA + 4 S-adenosyl-L-homocysteine + 4 H(+)</text>
        <dbReference type="Rhea" id="RHEA:19609"/>
        <dbReference type="Rhea" id="RHEA-COMP:10232"/>
        <dbReference type="Rhea" id="RHEA-COMP:10233"/>
        <dbReference type="ChEBI" id="CHEBI:15378"/>
        <dbReference type="ChEBI" id="CHEBI:57856"/>
        <dbReference type="ChEBI" id="CHEBI:59789"/>
        <dbReference type="ChEBI" id="CHEBI:74411"/>
        <dbReference type="ChEBI" id="CHEBI:74493"/>
        <dbReference type="EC" id="2.1.1.182"/>
    </reaction>
</comment>
<feature type="binding site" evidence="7 8">
    <location>
        <position position="31"/>
    </location>
    <ligand>
        <name>S-adenosyl-L-methionine</name>
        <dbReference type="ChEBI" id="CHEBI:59789"/>
    </ligand>
</feature>
<keyword evidence="2 7" id="KW-0698">rRNA processing</keyword>
<keyword evidence="3 7" id="KW-0489">Methyltransferase</keyword>
<dbReference type="AlphaFoldDB" id="T0L362"/>
<organism evidence="10 11">
    <name type="scientific">Sulfurimonas hongkongensis</name>
    <dbReference type="NCBI Taxonomy" id="1172190"/>
    <lineage>
        <taxon>Bacteria</taxon>
        <taxon>Pseudomonadati</taxon>
        <taxon>Campylobacterota</taxon>
        <taxon>Epsilonproteobacteria</taxon>
        <taxon>Campylobacterales</taxon>
        <taxon>Sulfurimonadaceae</taxon>
        <taxon>Sulfurimonas</taxon>
    </lineage>
</organism>
<comment type="similarity">
    <text evidence="7">Belongs to the class I-like SAM-binding methyltransferase superfamily. rRNA adenine N(6)-methyltransferase family. RsmA subfamily.</text>
</comment>
<dbReference type="NCBIfam" id="TIGR00755">
    <property type="entry name" value="ksgA"/>
    <property type="match status" value="1"/>
</dbReference>
<sequence length="272" mass="31106">MLTYPKYNYYKLLLMNTKAIVAKKRYGQNFLKDQSVLRKIVEAMPKNDHKIVEIGPGLGDLTKYLVDVKSVEAFEVDTDLCKLLQSKFKEEIVTKRLHINCGDVLKAWKSELIDKPYDLVANLPYYIATNIILKALADPMCKNILVMVQLEVAEKFCANEGEKAFGSLSVITQSVGDARIVVQVPPTAFEPPPKIDSAVFLIKKNRDRDDEDFEGLLRVAFKQPRKTLMKNLSQTYKKDALLEAFLELSLSQTVRPHQVSTDYYHQLYKKLI</sequence>
<dbReference type="Gene3D" id="1.10.8.100">
    <property type="entry name" value="Ribosomal RNA adenine dimethylase-like, domain 2"/>
    <property type="match status" value="1"/>
</dbReference>
<evidence type="ECO:0000313" key="11">
    <source>
        <dbReference type="Proteomes" id="UP000015520"/>
    </source>
</evidence>
<dbReference type="SMART" id="SM00650">
    <property type="entry name" value="rADc"/>
    <property type="match status" value="1"/>
</dbReference>
<comment type="caution">
    <text evidence="10">The sequence shown here is derived from an EMBL/GenBank/DDBJ whole genome shotgun (WGS) entry which is preliminary data.</text>
</comment>
<evidence type="ECO:0000256" key="4">
    <source>
        <dbReference type="ARBA" id="ARBA00022679"/>
    </source>
</evidence>
<evidence type="ECO:0000313" key="10">
    <source>
        <dbReference type="EMBL" id="EQB40258.1"/>
    </source>
</evidence>
<dbReference type="InterPro" id="IPR011530">
    <property type="entry name" value="rRNA_adenine_dimethylase"/>
</dbReference>
<dbReference type="EMBL" id="AUPZ01000003">
    <property type="protein sequence ID" value="EQB40258.1"/>
    <property type="molecule type" value="Genomic_DNA"/>
</dbReference>
<evidence type="ECO:0000256" key="3">
    <source>
        <dbReference type="ARBA" id="ARBA00022603"/>
    </source>
</evidence>
<comment type="subcellular location">
    <subcellularLocation>
        <location evidence="7">Cytoplasm</location>
    </subcellularLocation>
</comment>
<feature type="domain" description="Ribosomal RNA adenine methylase transferase N-terminal" evidence="9">
    <location>
        <begin position="36"/>
        <end position="206"/>
    </location>
</feature>
<reference evidence="10 11" key="1">
    <citation type="submission" date="2013-07" db="EMBL/GenBank/DDBJ databases">
        <title>Sulfurimonas hongkongensis AST-10 Genome Sequencing.</title>
        <authorList>
            <person name="Cai L."/>
            <person name="Zhang T."/>
        </authorList>
    </citation>
    <scope>NUCLEOTIDE SEQUENCE [LARGE SCALE GENOMIC DNA]</scope>
    <source>
        <strain evidence="10 11">AST-10</strain>
    </source>
</reference>
<dbReference type="GO" id="GO:0052908">
    <property type="term" value="F:16S rRNA (adenine(1518)-N(6)/adenine(1519)-N(6))-dimethyltransferase activity"/>
    <property type="evidence" value="ECO:0007669"/>
    <property type="project" value="UniProtKB-EC"/>
</dbReference>
<dbReference type="PROSITE" id="PS01131">
    <property type="entry name" value="RRNA_A_DIMETH"/>
    <property type="match status" value="1"/>
</dbReference>
<keyword evidence="5 7" id="KW-0949">S-adenosyl-L-methionine</keyword>
<evidence type="ECO:0000259" key="9">
    <source>
        <dbReference type="SMART" id="SM00650"/>
    </source>
</evidence>
<dbReference type="Proteomes" id="UP000015520">
    <property type="component" value="Unassembled WGS sequence"/>
</dbReference>
<dbReference type="Pfam" id="PF00398">
    <property type="entry name" value="RrnaAD"/>
    <property type="match status" value="1"/>
</dbReference>
<keyword evidence="11" id="KW-1185">Reference proteome</keyword>
<dbReference type="PANTHER" id="PTHR11727:SF7">
    <property type="entry name" value="DIMETHYLADENOSINE TRANSFERASE-RELATED"/>
    <property type="match status" value="1"/>
</dbReference>
<evidence type="ECO:0000256" key="8">
    <source>
        <dbReference type="PROSITE-ProRule" id="PRU01026"/>
    </source>
</evidence>
<dbReference type="STRING" id="1172190.M947_02670"/>
<dbReference type="InterPro" id="IPR020596">
    <property type="entry name" value="rRNA_Ade_Mease_Trfase_CS"/>
</dbReference>
<feature type="binding site" evidence="7 8">
    <location>
        <position position="122"/>
    </location>
    <ligand>
        <name>S-adenosyl-L-methionine</name>
        <dbReference type="ChEBI" id="CHEBI:59789"/>
    </ligand>
</feature>
<protein>
    <recommendedName>
        <fullName evidence="7">Ribosomal RNA small subunit methyltransferase A</fullName>
        <ecNumber evidence="7">2.1.1.182</ecNumber>
    </recommendedName>
    <alternativeName>
        <fullName evidence="7">16S rRNA (adenine(1518)-N(6)/adenine(1519)-N(6))-dimethyltransferase</fullName>
    </alternativeName>
    <alternativeName>
        <fullName evidence="7">16S rRNA dimethyladenosine transferase</fullName>
    </alternativeName>
    <alternativeName>
        <fullName evidence="7">16S rRNA dimethylase</fullName>
    </alternativeName>
    <alternativeName>
        <fullName evidence="7">S-adenosylmethionine-6-N', N'-adenosyl(rRNA) dimethyltransferase</fullName>
    </alternativeName>
</protein>
<feature type="binding site" evidence="7 8">
    <location>
        <position position="103"/>
    </location>
    <ligand>
        <name>S-adenosyl-L-methionine</name>
        <dbReference type="ChEBI" id="CHEBI:59789"/>
    </ligand>
</feature>
<dbReference type="PANTHER" id="PTHR11727">
    <property type="entry name" value="DIMETHYLADENOSINE TRANSFERASE"/>
    <property type="match status" value="1"/>
</dbReference>
<feature type="binding site" evidence="7 8">
    <location>
        <position position="55"/>
    </location>
    <ligand>
        <name>S-adenosyl-L-methionine</name>
        <dbReference type="ChEBI" id="CHEBI:59789"/>
    </ligand>
</feature>
<dbReference type="EC" id="2.1.1.182" evidence="7"/>
<evidence type="ECO:0000256" key="7">
    <source>
        <dbReference type="HAMAP-Rule" id="MF_00607"/>
    </source>
</evidence>
<keyword evidence="1 7" id="KW-0963">Cytoplasm</keyword>
<dbReference type="InterPro" id="IPR001737">
    <property type="entry name" value="KsgA/Erm"/>
</dbReference>
<evidence type="ECO:0000256" key="1">
    <source>
        <dbReference type="ARBA" id="ARBA00022490"/>
    </source>
</evidence>
<dbReference type="GO" id="GO:0005829">
    <property type="term" value="C:cytosol"/>
    <property type="evidence" value="ECO:0007669"/>
    <property type="project" value="TreeGrafter"/>
</dbReference>
<dbReference type="SUPFAM" id="SSF53335">
    <property type="entry name" value="S-adenosyl-L-methionine-dependent methyltransferases"/>
    <property type="match status" value="1"/>
</dbReference>
<dbReference type="eggNOG" id="COG0030">
    <property type="taxonomic scope" value="Bacteria"/>
</dbReference>
<evidence type="ECO:0000256" key="5">
    <source>
        <dbReference type="ARBA" id="ARBA00022691"/>
    </source>
</evidence>
<gene>
    <name evidence="7" type="primary">rsmA</name>
    <name evidence="7" type="synonym">ksgA</name>
    <name evidence="10" type="ORF">M947_02670</name>
</gene>
<dbReference type="Gene3D" id="3.40.50.150">
    <property type="entry name" value="Vaccinia Virus protein VP39"/>
    <property type="match status" value="1"/>
</dbReference>
<dbReference type="InterPro" id="IPR023165">
    <property type="entry name" value="rRNA_Ade_diMease-like_C"/>
</dbReference>
<dbReference type="PATRIC" id="fig|1172190.3.peg.521"/>
<keyword evidence="6 7" id="KW-0694">RNA-binding</keyword>
<evidence type="ECO:0000256" key="2">
    <source>
        <dbReference type="ARBA" id="ARBA00022552"/>
    </source>
</evidence>
<evidence type="ECO:0000256" key="6">
    <source>
        <dbReference type="ARBA" id="ARBA00022884"/>
    </source>
</evidence>
<dbReference type="InterPro" id="IPR029063">
    <property type="entry name" value="SAM-dependent_MTases_sf"/>
</dbReference>